<name>A0AAD9RI63_9HYME</name>
<proteinExistence type="predicted"/>
<comment type="caution">
    <text evidence="5">The sequence shown here is derived from an EMBL/GenBank/DDBJ whole genome shotgun (WGS) entry which is preliminary data.</text>
</comment>
<dbReference type="PROSITE" id="PS50948">
    <property type="entry name" value="PAN"/>
    <property type="match status" value="1"/>
</dbReference>
<evidence type="ECO:0000256" key="1">
    <source>
        <dbReference type="SAM" id="Phobius"/>
    </source>
</evidence>
<accession>A0AAD9RI63</accession>
<evidence type="ECO:0000313" key="5">
    <source>
        <dbReference type="EMBL" id="KAK2579546.1"/>
    </source>
</evidence>
<evidence type="ECO:0000313" key="6">
    <source>
        <dbReference type="Proteomes" id="UP001258017"/>
    </source>
</evidence>
<sequence>MSGNLSFVDLAAILHLFLLLLLSTARTGWCKNCRDTAWEKVDGAKPEYTISKVALYSSENAQGIVVPCFERCKRINCTAFVIDVERSLCYSVEVEGDEFIPEPNATFYQEICVKVPSGCKKTRLWQIERTLGAVLLDVSSVWLPQNMRRNRCYEKCIEAGSACKSAQFRTSKALSIDNALGKCALSMVERSIRPQAYRASMYRDEYLQHQCHDILKMDYCSYAEFPNVTLPSSDVELPGLDVQECENRCDLGEDGFICRGYTVEYTKNEKPICRLHSEDTLSLGTSSFISTPNAVHKEREPCLDVKVQCSDTMLTVTLTTVEPFEGRLYANGYGNDCGVRGTGRNVTILTLPLPKSENLTKDLNTPRIPCGFVPAFSIDNENRTRTMMWATVVVQFNPIIQRLGDQAIKVGCSIGDHDIPRPRNVSVQSSLSFADPNAGVPPVSTVITNTSSEAPVVTMRILNQDRQDAIVTKLGERLTLKIEIKPSDGPYDITAGHLVASSATGHWSYLLLNELGCPTDPTTFPILSKDPTDNRSLIATFTAFKFPESQLVRFNVIVKFCSDTCEPVNCGDGRVSYGRKRRSSVVASTSEPYVAEVTEIFRNKTPDELPLQLSIIVQSPVIFADPLLSRENTTPDTILIAGGHSIDGLLCVDAGLVLGLLIFWLIIQIVLIASCLLAIGRYRRMAIRAEEDRAEILARHLYGIHGGNFEIARRVRWADRNDSSIG</sequence>
<evidence type="ECO:0000259" key="3">
    <source>
        <dbReference type="PROSITE" id="PS50948"/>
    </source>
</evidence>
<dbReference type="PANTHER" id="PTHR47327">
    <property type="entry name" value="FI18240P1-RELATED"/>
    <property type="match status" value="1"/>
</dbReference>
<keyword evidence="1" id="KW-0472">Membrane</keyword>
<keyword evidence="2" id="KW-0732">Signal</keyword>
<dbReference type="InterPro" id="IPR001507">
    <property type="entry name" value="ZP_dom"/>
</dbReference>
<dbReference type="PANTHER" id="PTHR47327:SF8">
    <property type="entry name" value="FI17836P1"/>
    <property type="match status" value="1"/>
</dbReference>
<dbReference type="PROSITE" id="PS51034">
    <property type="entry name" value="ZP_2"/>
    <property type="match status" value="1"/>
</dbReference>
<reference evidence="5" key="2">
    <citation type="journal article" date="2023" name="Commun. Biol.">
        <title>Intrasexual cuticular hydrocarbon dimorphism in a wasp sheds light on hydrocarbon biosynthesis genes in Hymenoptera.</title>
        <authorList>
            <person name="Moris V.C."/>
            <person name="Podsiadlowski L."/>
            <person name="Martin S."/>
            <person name="Oeyen J.P."/>
            <person name="Donath A."/>
            <person name="Petersen M."/>
            <person name="Wilbrandt J."/>
            <person name="Misof B."/>
            <person name="Liedtke D."/>
            <person name="Thamm M."/>
            <person name="Scheiner R."/>
            <person name="Schmitt T."/>
            <person name="Niehuis O."/>
        </authorList>
    </citation>
    <scope>NUCLEOTIDE SEQUENCE</scope>
    <source>
        <strain evidence="5">GBR_01_08_01A</strain>
    </source>
</reference>
<feature type="domain" description="ZP" evidence="4">
    <location>
        <begin position="308"/>
        <end position="577"/>
    </location>
</feature>
<dbReference type="InterPro" id="IPR019793">
    <property type="entry name" value="Peroxidases_heam-ligand_BS"/>
</dbReference>
<dbReference type="InterPro" id="IPR003609">
    <property type="entry name" value="Pan_app"/>
</dbReference>
<reference evidence="5" key="1">
    <citation type="submission" date="2021-08" db="EMBL/GenBank/DDBJ databases">
        <authorList>
            <person name="Misof B."/>
            <person name="Oliver O."/>
            <person name="Podsiadlowski L."/>
            <person name="Donath A."/>
            <person name="Peters R."/>
            <person name="Mayer C."/>
            <person name="Rust J."/>
            <person name="Gunkel S."/>
            <person name="Lesny P."/>
            <person name="Martin S."/>
            <person name="Oeyen J.P."/>
            <person name="Petersen M."/>
            <person name="Panagiotis P."/>
            <person name="Wilbrandt J."/>
            <person name="Tanja T."/>
        </authorList>
    </citation>
    <scope>NUCLEOTIDE SEQUENCE</scope>
    <source>
        <strain evidence="5">GBR_01_08_01A</strain>
        <tissue evidence="5">Thorax + abdomen</tissue>
    </source>
</reference>
<dbReference type="GO" id="GO:0009653">
    <property type="term" value="P:anatomical structure morphogenesis"/>
    <property type="evidence" value="ECO:0007669"/>
    <property type="project" value="TreeGrafter"/>
</dbReference>
<evidence type="ECO:0000256" key="2">
    <source>
        <dbReference type="SAM" id="SignalP"/>
    </source>
</evidence>
<dbReference type="Proteomes" id="UP001258017">
    <property type="component" value="Unassembled WGS sequence"/>
</dbReference>
<evidence type="ECO:0000259" key="4">
    <source>
        <dbReference type="PROSITE" id="PS51034"/>
    </source>
</evidence>
<dbReference type="PROSITE" id="PS00435">
    <property type="entry name" value="PEROXIDASE_1"/>
    <property type="match status" value="1"/>
</dbReference>
<dbReference type="SUPFAM" id="SSF57414">
    <property type="entry name" value="Hairpin loop containing domain-like"/>
    <property type="match status" value="1"/>
</dbReference>
<dbReference type="InterPro" id="IPR052774">
    <property type="entry name" value="Celegans_DevNeuronal_Protein"/>
</dbReference>
<protein>
    <submittedName>
        <fullName evidence="5">Uncharacterized protein</fullName>
    </submittedName>
</protein>
<dbReference type="EMBL" id="JAIFRP010000084">
    <property type="protein sequence ID" value="KAK2579546.1"/>
    <property type="molecule type" value="Genomic_DNA"/>
</dbReference>
<dbReference type="AlphaFoldDB" id="A0AAD9RI63"/>
<keyword evidence="6" id="KW-1185">Reference proteome</keyword>
<feature type="transmembrane region" description="Helical" evidence="1">
    <location>
        <begin position="656"/>
        <end position="679"/>
    </location>
</feature>
<feature type="signal peptide" evidence="2">
    <location>
        <begin position="1"/>
        <end position="30"/>
    </location>
</feature>
<keyword evidence="1" id="KW-1133">Transmembrane helix</keyword>
<organism evidence="5 6">
    <name type="scientific">Odynerus spinipes</name>
    <dbReference type="NCBI Taxonomy" id="1348599"/>
    <lineage>
        <taxon>Eukaryota</taxon>
        <taxon>Metazoa</taxon>
        <taxon>Ecdysozoa</taxon>
        <taxon>Arthropoda</taxon>
        <taxon>Hexapoda</taxon>
        <taxon>Insecta</taxon>
        <taxon>Pterygota</taxon>
        <taxon>Neoptera</taxon>
        <taxon>Endopterygota</taxon>
        <taxon>Hymenoptera</taxon>
        <taxon>Apocrita</taxon>
        <taxon>Aculeata</taxon>
        <taxon>Vespoidea</taxon>
        <taxon>Vespidae</taxon>
        <taxon>Eumeninae</taxon>
        <taxon>Odynerus</taxon>
    </lineage>
</organism>
<dbReference type="SMART" id="SM00241">
    <property type="entry name" value="ZP"/>
    <property type="match status" value="1"/>
</dbReference>
<gene>
    <name evidence="5" type="ORF">KPH14_010845</name>
</gene>
<feature type="chain" id="PRO_5041975046" evidence="2">
    <location>
        <begin position="31"/>
        <end position="726"/>
    </location>
</feature>
<feature type="domain" description="Apple" evidence="3">
    <location>
        <begin position="220"/>
        <end position="302"/>
    </location>
</feature>
<keyword evidence="1" id="KW-0812">Transmembrane</keyword>